<dbReference type="Pfam" id="PF05232">
    <property type="entry name" value="BTP"/>
    <property type="match status" value="2"/>
</dbReference>
<sequence>MHSKGQLMPTKSIKERAFHAFLFEIIGVLLFAPLLAWAMGHSLAKMGAMTVMISTVAMLWNMLFNAMFDGLRRKWDFRLSLGTRVLHALGFESGLILVIVPLAAWWLSISLLEAFLLDIGLLLLFLPYTLVFNWAYDAVRERVIQRRLANRHGFSPAPRSENP</sequence>
<organism evidence="3 4">
    <name type="scientific">Pseudomonas caspiana</name>
    <dbReference type="NCBI Taxonomy" id="1451454"/>
    <lineage>
        <taxon>Bacteria</taxon>
        <taxon>Pseudomonadati</taxon>
        <taxon>Pseudomonadota</taxon>
        <taxon>Gammaproteobacteria</taxon>
        <taxon>Pseudomonadales</taxon>
        <taxon>Pseudomonadaceae</taxon>
        <taxon>Pseudomonas</taxon>
    </lineage>
</organism>
<name>A0A1Y3NUY8_9PSED</name>
<feature type="domain" description="Chlorhexidine efflux transporter" evidence="2">
    <location>
        <begin position="80"/>
        <end position="142"/>
    </location>
</feature>
<proteinExistence type="predicted"/>
<dbReference type="OrthoDB" id="1631120at2"/>
<feature type="transmembrane region" description="Helical" evidence="1">
    <location>
        <begin position="21"/>
        <end position="40"/>
    </location>
</feature>
<feature type="transmembrane region" description="Helical" evidence="1">
    <location>
        <begin position="85"/>
        <end position="108"/>
    </location>
</feature>
<keyword evidence="1" id="KW-0472">Membrane</keyword>
<dbReference type="InterPro" id="IPR058208">
    <property type="entry name" value="PACE"/>
</dbReference>
<evidence type="ECO:0000259" key="2">
    <source>
        <dbReference type="Pfam" id="PF05232"/>
    </source>
</evidence>
<keyword evidence="1" id="KW-0812">Transmembrane</keyword>
<feature type="transmembrane region" description="Helical" evidence="1">
    <location>
        <begin position="114"/>
        <end position="136"/>
    </location>
</feature>
<dbReference type="NCBIfam" id="NF033665">
    <property type="entry name" value="PACE_efflu_PCE"/>
    <property type="match status" value="1"/>
</dbReference>
<evidence type="ECO:0000313" key="3">
    <source>
        <dbReference type="EMBL" id="OUM71357.1"/>
    </source>
</evidence>
<evidence type="ECO:0000256" key="1">
    <source>
        <dbReference type="SAM" id="Phobius"/>
    </source>
</evidence>
<protein>
    <submittedName>
        <fullName evidence="3">Na(+)-translocating NADH-quinone reductase subunit E</fullName>
    </submittedName>
</protein>
<accession>A0A1Y3NUY8</accession>
<dbReference type="NCBIfam" id="NF033664">
    <property type="entry name" value="PACE_transport"/>
    <property type="match status" value="1"/>
</dbReference>
<reference evidence="3 4" key="1">
    <citation type="journal article" date="2017" name="Syst. Appl. Microbiol.">
        <title>Pseudomonas caspiana sp. nov., a citrus pathogen in the Pseudomonas syringae phylogenetic group.</title>
        <authorList>
            <person name="Busquets A."/>
            <person name="Gomila M."/>
            <person name="Beiki F."/>
            <person name="Mulet M."/>
            <person name="Rahimian H."/>
            <person name="Garcia-Valdes E."/>
            <person name="Lalucat J."/>
        </authorList>
    </citation>
    <scope>NUCLEOTIDE SEQUENCE [LARGE SCALE GENOMIC DNA]</scope>
    <source>
        <strain evidence="3 4">FBF102</strain>
    </source>
</reference>
<keyword evidence="1" id="KW-1133">Transmembrane helix</keyword>
<keyword evidence="4" id="KW-1185">Reference proteome</keyword>
<feature type="transmembrane region" description="Helical" evidence="1">
    <location>
        <begin position="46"/>
        <end position="64"/>
    </location>
</feature>
<evidence type="ECO:0000313" key="4">
    <source>
        <dbReference type="Proteomes" id="UP000195440"/>
    </source>
</evidence>
<dbReference type="EMBL" id="LOHF01000028">
    <property type="protein sequence ID" value="OUM71357.1"/>
    <property type="molecule type" value="Genomic_DNA"/>
</dbReference>
<comment type="caution">
    <text evidence="3">The sequence shown here is derived from an EMBL/GenBank/DDBJ whole genome shotgun (WGS) entry which is preliminary data.</text>
</comment>
<dbReference type="AlphaFoldDB" id="A0A1Y3NUY8"/>
<dbReference type="Proteomes" id="UP000195440">
    <property type="component" value="Unassembled WGS sequence"/>
</dbReference>
<feature type="domain" description="Chlorhexidine efflux transporter" evidence="2">
    <location>
        <begin position="11"/>
        <end position="73"/>
    </location>
</feature>
<dbReference type="InterPro" id="IPR007896">
    <property type="entry name" value="BTP_bacteria"/>
</dbReference>
<gene>
    <name evidence="3" type="ORF">AUC60_23835</name>
</gene>